<dbReference type="Pfam" id="PF04542">
    <property type="entry name" value="Sigma70_r2"/>
    <property type="match status" value="1"/>
</dbReference>
<gene>
    <name evidence="8" type="ORF">PO878_16120</name>
</gene>
<name>A0AAE9Y4E1_9ACTN</name>
<evidence type="ECO:0000256" key="4">
    <source>
        <dbReference type="ARBA" id="ARBA00023163"/>
    </source>
</evidence>
<evidence type="ECO:0000256" key="1">
    <source>
        <dbReference type="ARBA" id="ARBA00010641"/>
    </source>
</evidence>
<feature type="domain" description="DUF6596" evidence="7">
    <location>
        <begin position="182"/>
        <end position="280"/>
    </location>
</feature>
<dbReference type="RefSeq" id="WP_272735553.1">
    <property type="nucleotide sequence ID" value="NZ_CP116942.1"/>
</dbReference>
<dbReference type="Gene3D" id="1.10.1740.10">
    <property type="match status" value="1"/>
</dbReference>
<dbReference type="InterPro" id="IPR046531">
    <property type="entry name" value="DUF6596"/>
</dbReference>
<evidence type="ECO:0000256" key="2">
    <source>
        <dbReference type="ARBA" id="ARBA00023015"/>
    </source>
</evidence>
<evidence type="ECO:0000256" key="3">
    <source>
        <dbReference type="ARBA" id="ARBA00023082"/>
    </source>
</evidence>
<evidence type="ECO:0000313" key="9">
    <source>
        <dbReference type="Proteomes" id="UP001216390"/>
    </source>
</evidence>
<dbReference type="KEGG" id="ima:PO878_16120"/>
<dbReference type="Gene3D" id="1.10.10.10">
    <property type="entry name" value="Winged helix-like DNA-binding domain superfamily/Winged helix DNA-binding domain"/>
    <property type="match status" value="1"/>
</dbReference>
<evidence type="ECO:0000259" key="5">
    <source>
        <dbReference type="Pfam" id="PF04542"/>
    </source>
</evidence>
<dbReference type="InterPro" id="IPR013324">
    <property type="entry name" value="RNA_pol_sigma_r3/r4-like"/>
</dbReference>
<evidence type="ECO:0000259" key="6">
    <source>
        <dbReference type="Pfam" id="PF08281"/>
    </source>
</evidence>
<proteinExistence type="inferred from homology"/>
<dbReference type="InterPro" id="IPR007627">
    <property type="entry name" value="RNA_pol_sigma70_r2"/>
</dbReference>
<keyword evidence="9" id="KW-1185">Reference proteome</keyword>
<dbReference type="GO" id="GO:0003677">
    <property type="term" value="F:DNA binding"/>
    <property type="evidence" value="ECO:0007669"/>
    <property type="project" value="UniProtKB-KW"/>
</dbReference>
<dbReference type="Pfam" id="PF08281">
    <property type="entry name" value="Sigma70_r4_2"/>
    <property type="match status" value="1"/>
</dbReference>
<dbReference type="PANTHER" id="PTHR47756">
    <property type="entry name" value="BLL6612 PROTEIN-RELATED"/>
    <property type="match status" value="1"/>
</dbReference>
<keyword evidence="2" id="KW-0805">Transcription regulation</keyword>
<accession>A0AAE9Y4E1</accession>
<dbReference type="GO" id="GO:0016987">
    <property type="term" value="F:sigma factor activity"/>
    <property type="evidence" value="ECO:0007669"/>
    <property type="project" value="UniProtKB-KW"/>
</dbReference>
<keyword evidence="4" id="KW-0804">Transcription</keyword>
<dbReference type="InterPro" id="IPR036388">
    <property type="entry name" value="WH-like_DNA-bd_sf"/>
</dbReference>
<dbReference type="Proteomes" id="UP001216390">
    <property type="component" value="Chromosome"/>
</dbReference>
<dbReference type="Pfam" id="PF20239">
    <property type="entry name" value="DUF6596"/>
    <property type="match status" value="1"/>
</dbReference>
<dbReference type="AlphaFoldDB" id="A0AAE9Y4E1"/>
<dbReference type="InterPro" id="IPR013325">
    <property type="entry name" value="RNA_pol_sigma_r2"/>
</dbReference>
<feature type="domain" description="RNA polymerase sigma factor 70 region 4 type 2" evidence="6">
    <location>
        <begin position="113"/>
        <end position="164"/>
    </location>
</feature>
<protein>
    <submittedName>
        <fullName evidence="8">Sigma factor-like helix-turn-helix DNA-binding protein</fullName>
    </submittedName>
</protein>
<keyword evidence="8" id="KW-0238">DNA-binding</keyword>
<keyword evidence="3" id="KW-0731">Sigma factor</keyword>
<dbReference type="EMBL" id="CP116942">
    <property type="protein sequence ID" value="WCO66027.1"/>
    <property type="molecule type" value="Genomic_DNA"/>
</dbReference>
<dbReference type="GO" id="GO:0006352">
    <property type="term" value="P:DNA-templated transcription initiation"/>
    <property type="evidence" value="ECO:0007669"/>
    <property type="project" value="InterPro"/>
</dbReference>
<comment type="similarity">
    <text evidence="1">Belongs to the sigma-70 factor family. ECF subfamily.</text>
</comment>
<feature type="domain" description="RNA polymerase sigma-70 region 2" evidence="5">
    <location>
        <begin position="13"/>
        <end position="76"/>
    </location>
</feature>
<dbReference type="SUPFAM" id="SSF88946">
    <property type="entry name" value="Sigma2 domain of RNA polymerase sigma factors"/>
    <property type="match status" value="1"/>
</dbReference>
<dbReference type="SUPFAM" id="SSF88659">
    <property type="entry name" value="Sigma3 and sigma4 domains of RNA polymerase sigma factors"/>
    <property type="match status" value="1"/>
</dbReference>
<dbReference type="PANTHER" id="PTHR47756:SF2">
    <property type="entry name" value="BLL6612 PROTEIN"/>
    <property type="match status" value="1"/>
</dbReference>
<evidence type="ECO:0000313" key="8">
    <source>
        <dbReference type="EMBL" id="WCO66027.1"/>
    </source>
</evidence>
<sequence length="415" mass="44765">MSAGEATGDRLARLAPQVLGALVRRHGHFDLCEDAVQEALLAATRQWPTEGEPDDPRAWLVRVASRRLVDVLRSDSARRLREERDLARRPLADRVAPSAGEAPSAADDSLTLLVLCCHPALTPSAQVALTLRAVGGLTTAEIARAHLVPEATMAQRISRAKARIRAAGATFSLPPEPELAERMRVVRHVLYLVFTEGHVASSGGELERRDLTREAIRLTCEVHRLRPDDGETAGLLALMLLTDARRAVRTRDGDLVPLAEQDRTLWDAAAIAEGVDLVTRTLGRVPLGRYQVEAAIAAVHDEAACAEDTDWAQVVALYGVLEAIAPNPVVTLNRAVAVGEVDGPAAGLAVLDAVADDARLAGHHRVDAVRAHLLERAGDLDGAREAYRRAARRATSRPEQRHLERRLAALGPGRA</sequence>
<organism evidence="8 9">
    <name type="scientific">Iamia majanohamensis</name>
    <dbReference type="NCBI Taxonomy" id="467976"/>
    <lineage>
        <taxon>Bacteria</taxon>
        <taxon>Bacillati</taxon>
        <taxon>Actinomycetota</taxon>
        <taxon>Acidimicrobiia</taxon>
        <taxon>Acidimicrobiales</taxon>
        <taxon>Iamiaceae</taxon>
        <taxon>Iamia</taxon>
    </lineage>
</organism>
<evidence type="ECO:0000259" key="7">
    <source>
        <dbReference type="Pfam" id="PF20239"/>
    </source>
</evidence>
<reference evidence="8" key="1">
    <citation type="submission" date="2023-01" db="EMBL/GenBank/DDBJ databases">
        <title>The diversity of Class Acidimicrobiia in South China Sea sediment environments and the proposal of Iamia marina sp. nov., a novel species of the genus Iamia.</title>
        <authorList>
            <person name="He Y."/>
            <person name="Tian X."/>
        </authorList>
    </citation>
    <scope>NUCLEOTIDE SEQUENCE</scope>
    <source>
        <strain evidence="8">DSM 19957</strain>
    </source>
</reference>
<dbReference type="InterPro" id="IPR013249">
    <property type="entry name" value="RNA_pol_sigma70_r4_t2"/>
</dbReference>